<feature type="transmembrane region" description="Helical" evidence="1">
    <location>
        <begin position="129"/>
        <end position="147"/>
    </location>
</feature>
<keyword evidence="1" id="KW-0812">Transmembrane</keyword>
<keyword evidence="1" id="KW-0472">Membrane</keyword>
<feature type="transmembrane region" description="Helical" evidence="1">
    <location>
        <begin position="95"/>
        <end position="117"/>
    </location>
</feature>
<dbReference type="AlphaFoldDB" id="A0A1H1DCN8"/>
<sequence length="186" mass="19234">MSTNSTVQAAAYWQPVLMRALVAAAFGILTIFWPEPGDTVMALAGGAFLLLSGAAVWLLARKPEANEYRTLLQLEAGAFAVAGALAFALQTPSTFTILATAALLIGGGAELVLWWQNRGPHGSVLSKDWLIVGAVSVGFGAALPFFTYLGAHALLGVLGGAAIITAVVLGIAALTYRFDSRKATAS</sequence>
<keyword evidence="3" id="KW-1185">Reference proteome</keyword>
<dbReference type="EMBL" id="FNKH01000002">
    <property type="protein sequence ID" value="SDQ73988.1"/>
    <property type="molecule type" value="Genomic_DNA"/>
</dbReference>
<proteinExistence type="predicted"/>
<dbReference type="RefSeq" id="WP_074700573.1">
    <property type="nucleotide sequence ID" value="NZ_CP018863.1"/>
</dbReference>
<feature type="transmembrane region" description="Helical" evidence="1">
    <location>
        <begin position="71"/>
        <end position="89"/>
    </location>
</feature>
<reference evidence="2 3" key="1">
    <citation type="submission" date="2016-10" db="EMBL/GenBank/DDBJ databases">
        <authorList>
            <person name="de Groot N.N."/>
        </authorList>
    </citation>
    <scope>NUCLEOTIDE SEQUENCE [LARGE SCALE GENOMIC DNA]</scope>
    <source>
        <strain evidence="2 3">DSM 20117</strain>
    </source>
</reference>
<keyword evidence="1" id="KW-1133">Transmembrane helix</keyword>
<feature type="transmembrane region" description="Helical" evidence="1">
    <location>
        <begin position="39"/>
        <end position="59"/>
    </location>
</feature>
<dbReference type="STRING" id="37928.SAMN04489742_2368"/>
<feature type="transmembrane region" description="Helical" evidence="1">
    <location>
        <begin position="12"/>
        <end position="33"/>
    </location>
</feature>
<organism evidence="2 3">
    <name type="scientific">Crystallibacter crystallopoietes</name>
    <dbReference type="NCBI Taxonomy" id="37928"/>
    <lineage>
        <taxon>Bacteria</taxon>
        <taxon>Bacillati</taxon>
        <taxon>Actinomycetota</taxon>
        <taxon>Actinomycetes</taxon>
        <taxon>Micrococcales</taxon>
        <taxon>Micrococcaceae</taxon>
        <taxon>Crystallibacter</taxon>
    </lineage>
</organism>
<evidence type="ECO:0000313" key="2">
    <source>
        <dbReference type="EMBL" id="SDQ73988.1"/>
    </source>
</evidence>
<protein>
    <submittedName>
        <fullName evidence="2">Uncharacterized protein</fullName>
    </submittedName>
</protein>
<accession>A0A1H1DCN8</accession>
<evidence type="ECO:0000313" key="3">
    <source>
        <dbReference type="Proteomes" id="UP000181917"/>
    </source>
</evidence>
<gene>
    <name evidence="2" type="ORF">SAMN04489742_2368</name>
</gene>
<dbReference type="Proteomes" id="UP000181917">
    <property type="component" value="Unassembled WGS sequence"/>
</dbReference>
<evidence type="ECO:0000256" key="1">
    <source>
        <dbReference type="SAM" id="Phobius"/>
    </source>
</evidence>
<name>A0A1H1DCN8_9MICC</name>
<dbReference type="OrthoDB" id="4954718at2"/>
<feature type="transmembrane region" description="Helical" evidence="1">
    <location>
        <begin position="153"/>
        <end position="176"/>
    </location>
</feature>
<dbReference type="KEGG" id="acry:AC20117_05585"/>